<dbReference type="CDD" id="cd01949">
    <property type="entry name" value="GGDEF"/>
    <property type="match status" value="1"/>
</dbReference>
<dbReference type="Pfam" id="PF07796">
    <property type="entry name" value="DUF1638"/>
    <property type="match status" value="1"/>
</dbReference>
<protein>
    <recommendedName>
        <fullName evidence="2">diguanylate cyclase</fullName>
        <ecNumber evidence="2">2.7.7.65</ecNumber>
    </recommendedName>
</protein>
<dbReference type="InterPro" id="IPR012437">
    <property type="entry name" value="DUF1638"/>
</dbReference>
<reference evidence="5 6" key="1">
    <citation type="journal article" date="2020" name="Microorganisms">
        <title>Osmotic Adaptation and Compatible Solute Biosynthesis of Phototrophic Bacteria as Revealed from Genome Analyses.</title>
        <authorList>
            <person name="Imhoff J.F."/>
            <person name="Rahn T."/>
            <person name="Kunzel S."/>
            <person name="Keller A."/>
            <person name="Neulinger S.C."/>
        </authorList>
    </citation>
    <scope>NUCLEOTIDE SEQUENCE [LARGE SCALE GENOMIC DNA]</scope>
    <source>
        <strain evidence="5 6">DSM 21303</strain>
    </source>
</reference>
<comment type="caution">
    <text evidence="5">The sequence shown here is derived from an EMBL/GenBank/DDBJ whole genome shotgun (WGS) entry which is preliminary data.</text>
</comment>
<dbReference type="AlphaFoldDB" id="A0A9X0WL60"/>
<dbReference type="PANTHER" id="PTHR45138:SF9">
    <property type="entry name" value="DIGUANYLATE CYCLASE DGCM-RELATED"/>
    <property type="match status" value="1"/>
</dbReference>
<proteinExistence type="predicted"/>
<evidence type="ECO:0000313" key="5">
    <source>
        <dbReference type="EMBL" id="MBK1646410.1"/>
    </source>
</evidence>
<sequence length="487" mass="54548">MPSTVPDGCDGFLNLLGSEPDQRPGGRGQIAHPQHCIHLLAGADLLEEATRAGAYLVTAGWLRSWRAHLRALGFDQDRARLFFQECARELLLLDTGTDPEAHEALHAFADVLDLPRRIQYVGLDVVRLRLELMIQRWRNERNQGRLRAVLAQTNHKVADYAMAFDLLVRLSHLSDEETTVNAIHELFTMLFGCTNLVYAWVTENRVERVLGDALPQDQVHLQQVLDEMEVGDLVLPAGTGFYVRIDHQRVTSGLLWVRELPFPGYRDQYMNLSAAIARLCGLAISNARTFAVLQKTERSLRQERDRNVHLLQQVRILADTDPLTNLYNRRRFSTLAEAAFHEAKQHGFVVSVIMLDLDHFKRVNDTHGHAVGDQVLVEFARRLRDLSIPGILARYGGEEFIALCPRTDAEAAARLAARMLQALAERPIETTAGPLTMTASLGVARLADEVRTLDALIHRADIAMYLAKSAGRARVAVYAAGEEREGV</sequence>
<dbReference type="SUPFAM" id="SSF55073">
    <property type="entry name" value="Nucleotide cyclase"/>
    <property type="match status" value="1"/>
</dbReference>
<evidence type="ECO:0000259" key="4">
    <source>
        <dbReference type="PROSITE" id="PS50887"/>
    </source>
</evidence>
<dbReference type="Gene3D" id="3.30.70.270">
    <property type="match status" value="1"/>
</dbReference>
<dbReference type="EC" id="2.7.7.65" evidence="2"/>
<evidence type="ECO:0000256" key="3">
    <source>
        <dbReference type="ARBA" id="ARBA00034247"/>
    </source>
</evidence>
<comment type="catalytic activity">
    <reaction evidence="3">
        <text>2 GTP = 3',3'-c-di-GMP + 2 diphosphate</text>
        <dbReference type="Rhea" id="RHEA:24898"/>
        <dbReference type="ChEBI" id="CHEBI:33019"/>
        <dbReference type="ChEBI" id="CHEBI:37565"/>
        <dbReference type="ChEBI" id="CHEBI:58805"/>
        <dbReference type="EC" id="2.7.7.65"/>
    </reaction>
</comment>
<dbReference type="InterPro" id="IPR050469">
    <property type="entry name" value="Diguanylate_Cyclase"/>
</dbReference>
<organism evidence="5 6">
    <name type="scientific">Thiocapsa imhoffii</name>
    <dbReference type="NCBI Taxonomy" id="382777"/>
    <lineage>
        <taxon>Bacteria</taxon>
        <taxon>Pseudomonadati</taxon>
        <taxon>Pseudomonadota</taxon>
        <taxon>Gammaproteobacteria</taxon>
        <taxon>Chromatiales</taxon>
        <taxon>Chromatiaceae</taxon>
        <taxon>Thiocapsa</taxon>
    </lineage>
</organism>
<dbReference type="InterPro" id="IPR029787">
    <property type="entry name" value="Nucleotide_cyclase"/>
</dbReference>
<dbReference type="Pfam" id="PF00990">
    <property type="entry name" value="GGDEF"/>
    <property type="match status" value="1"/>
</dbReference>
<dbReference type="GO" id="GO:0052621">
    <property type="term" value="F:diguanylate cyclase activity"/>
    <property type="evidence" value="ECO:0007669"/>
    <property type="project" value="UniProtKB-EC"/>
</dbReference>
<dbReference type="Proteomes" id="UP001138802">
    <property type="component" value="Unassembled WGS sequence"/>
</dbReference>
<keyword evidence="6" id="KW-1185">Reference proteome</keyword>
<accession>A0A9X0WL60</accession>
<dbReference type="EMBL" id="NRSD01000024">
    <property type="protein sequence ID" value="MBK1646410.1"/>
    <property type="molecule type" value="Genomic_DNA"/>
</dbReference>
<dbReference type="NCBIfam" id="TIGR00254">
    <property type="entry name" value="GGDEF"/>
    <property type="match status" value="1"/>
</dbReference>
<evidence type="ECO:0000256" key="1">
    <source>
        <dbReference type="ARBA" id="ARBA00001946"/>
    </source>
</evidence>
<dbReference type="PROSITE" id="PS50887">
    <property type="entry name" value="GGDEF"/>
    <property type="match status" value="1"/>
</dbReference>
<dbReference type="InterPro" id="IPR043128">
    <property type="entry name" value="Rev_trsase/Diguanyl_cyclase"/>
</dbReference>
<dbReference type="InterPro" id="IPR000160">
    <property type="entry name" value="GGDEF_dom"/>
</dbReference>
<evidence type="ECO:0000313" key="6">
    <source>
        <dbReference type="Proteomes" id="UP001138802"/>
    </source>
</evidence>
<feature type="domain" description="GGDEF" evidence="4">
    <location>
        <begin position="348"/>
        <end position="480"/>
    </location>
</feature>
<evidence type="ECO:0000256" key="2">
    <source>
        <dbReference type="ARBA" id="ARBA00012528"/>
    </source>
</evidence>
<name>A0A9X0WL60_9GAMM</name>
<dbReference type="SMART" id="SM00267">
    <property type="entry name" value="GGDEF"/>
    <property type="match status" value="1"/>
</dbReference>
<dbReference type="PANTHER" id="PTHR45138">
    <property type="entry name" value="REGULATORY COMPONENTS OF SENSORY TRANSDUCTION SYSTEM"/>
    <property type="match status" value="1"/>
</dbReference>
<comment type="cofactor">
    <cofactor evidence="1">
        <name>Mg(2+)</name>
        <dbReference type="ChEBI" id="CHEBI:18420"/>
    </cofactor>
</comment>
<gene>
    <name evidence="5" type="ORF">CKO25_17510</name>
</gene>
<dbReference type="FunFam" id="3.30.70.270:FF:000001">
    <property type="entry name" value="Diguanylate cyclase domain protein"/>
    <property type="match status" value="1"/>
</dbReference>